<feature type="binding site" evidence="10">
    <location>
        <position position="21"/>
    </location>
    <ligand>
        <name>ATP</name>
        <dbReference type="ChEBI" id="CHEBI:30616"/>
    </ligand>
</feature>
<gene>
    <name evidence="11" type="ORF">RR48_04142</name>
</gene>
<keyword evidence="2 10" id="KW-0963">Cytoplasm</keyword>
<accession>A0A0N1IBG2</accession>
<evidence type="ECO:0000256" key="4">
    <source>
        <dbReference type="ARBA" id="ARBA00022552"/>
    </source>
</evidence>
<evidence type="ECO:0000256" key="9">
    <source>
        <dbReference type="ARBA" id="ARBA00023242"/>
    </source>
</evidence>
<dbReference type="HAMAP" id="MF_00039">
    <property type="entry name" value="Adenylate_kinase_AK6"/>
    <property type="match status" value="1"/>
</dbReference>
<dbReference type="GO" id="GO:0005737">
    <property type="term" value="C:cytoplasm"/>
    <property type="evidence" value="ECO:0007669"/>
    <property type="project" value="UniProtKB-SubCell"/>
</dbReference>
<feature type="binding site" evidence="10">
    <location>
        <position position="114"/>
    </location>
    <ligand>
        <name>ATP</name>
        <dbReference type="ChEBI" id="CHEBI:30616"/>
    </ligand>
</feature>
<feature type="binding site" evidence="10">
    <location>
        <position position="23"/>
    </location>
    <ligand>
        <name>ATP</name>
        <dbReference type="ChEBI" id="CHEBI:30616"/>
    </ligand>
</feature>
<comment type="catalytic activity">
    <reaction evidence="10">
        <text>ATP + H2O = ADP + phosphate + H(+)</text>
        <dbReference type="Rhea" id="RHEA:13065"/>
        <dbReference type="ChEBI" id="CHEBI:15377"/>
        <dbReference type="ChEBI" id="CHEBI:15378"/>
        <dbReference type="ChEBI" id="CHEBI:30616"/>
        <dbReference type="ChEBI" id="CHEBI:43474"/>
        <dbReference type="ChEBI" id="CHEBI:456216"/>
    </reaction>
</comment>
<dbReference type="AlphaFoldDB" id="A0A0N1IBG2"/>
<dbReference type="InParanoid" id="A0A0N1IBG2"/>
<proteinExistence type="inferred from homology"/>
<evidence type="ECO:0000313" key="11">
    <source>
        <dbReference type="EMBL" id="KPJ07348.1"/>
    </source>
</evidence>
<comment type="similarity">
    <text evidence="10">Belongs to the adenylate kinase family. AK6 subfamily.</text>
</comment>
<evidence type="ECO:0000256" key="1">
    <source>
        <dbReference type="ARBA" id="ARBA00000582"/>
    </source>
</evidence>
<keyword evidence="12" id="KW-1185">Reference proteome</keyword>
<comment type="function">
    <text evidence="10">Broad-specificity nucleoside monophosphate (NMP) kinase that catalyzes the reversible transfer of the terminal phosphate group between nucleoside triphosphates and monophosphates. Has also ATPase activity. Involved in the late cytoplasmic maturation steps of the 40S ribosomal particles, specifically 18S rRNA maturation. While NMP activity is not required for ribosome maturation, ATPase activity is. Associates transiently with small ribosomal subunit protein uS11. ATP hydrolysis breaks the interaction with uS11. May temporarily remove uS11 from the ribosome to enable a conformational change of the ribosomal RNA that is needed for the final maturation step of the small ribosomal subunit. Its NMP activity may have a role in nuclear energy homeostasis.</text>
</comment>
<evidence type="ECO:0000256" key="2">
    <source>
        <dbReference type="ARBA" id="ARBA00022490"/>
    </source>
</evidence>
<reference evidence="11 12" key="1">
    <citation type="journal article" date="2015" name="Nat. Commun.">
        <title>Outbred genome sequencing and CRISPR/Cas9 gene editing in butterflies.</title>
        <authorList>
            <person name="Li X."/>
            <person name="Fan D."/>
            <person name="Zhang W."/>
            <person name="Liu G."/>
            <person name="Zhang L."/>
            <person name="Zhao L."/>
            <person name="Fang X."/>
            <person name="Chen L."/>
            <person name="Dong Y."/>
            <person name="Chen Y."/>
            <person name="Ding Y."/>
            <person name="Zhao R."/>
            <person name="Feng M."/>
            <person name="Zhu Y."/>
            <person name="Feng Y."/>
            <person name="Jiang X."/>
            <person name="Zhu D."/>
            <person name="Xiang H."/>
            <person name="Feng X."/>
            <person name="Li S."/>
            <person name="Wang J."/>
            <person name="Zhang G."/>
            <person name="Kronforst M.R."/>
            <person name="Wang W."/>
        </authorList>
    </citation>
    <scope>NUCLEOTIDE SEQUENCE [LARGE SCALE GENOMIC DNA]</scope>
    <source>
        <strain evidence="11">Ya'a_city_454_Pm</strain>
        <tissue evidence="11">Whole body</tissue>
    </source>
</reference>
<protein>
    <recommendedName>
        <fullName evidence="10">Adenylate kinase isoenzyme 6 homolog</fullName>
        <shortName evidence="10">AK6</shortName>
        <ecNumber evidence="10">2.7.4.3</ecNumber>
    </recommendedName>
    <alternativeName>
        <fullName evidence="10">Dual activity adenylate kinase/ATPase</fullName>
        <shortName evidence="10">AK/ATPase</shortName>
    </alternativeName>
</protein>
<dbReference type="PANTHER" id="PTHR12595:SF0">
    <property type="entry name" value="ADENYLATE KINASE ISOENZYME 6"/>
    <property type="match status" value="1"/>
</dbReference>
<dbReference type="GO" id="GO:0016887">
    <property type="term" value="F:ATP hydrolysis activity"/>
    <property type="evidence" value="ECO:0007669"/>
    <property type="project" value="UniProtKB-UniRule"/>
</dbReference>
<dbReference type="GO" id="GO:0042274">
    <property type="term" value="P:ribosomal small subunit biogenesis"/>
    <property type="evidence" value="ECO:0007669"/>
    <property type="project" value="UniProtKB-UniRule"/>
</dbReference>
<feature type="binding site" evidence="10">
    <location>
        <position position="22"/>
    </location>
    <ligand>
        <name>ATP</name>
        <dbReference type="ChEBI" id="CHEBI:30616"/>
    </ligand>
</feature>
<dbReference type="InterPro" id="IPR027417">
    <property type="entry name" value="P-loop_NTPase"/>
</dbReference>
<evidence type="ECO:0000256" key="5">
    <source>
        <dbReference type="ARBA" id="ARBA00022679"/>
    </source>
</evidence>
<dbReference type="EMBL" id="KQ461187">
    <property type="protein sequence ID" value="KPJ07348.1"/>
    <property type="molecule type" value="Genomic_DNA"/>
</dbReference>
<dbReference type="GO" id="GO:0005634">
    <property type="term" value="C:nucleus"/>
    <property type="evidence" value="ECO:0007669"/>
    <property type="project" value="UniProtKB-SubCell"/>
</dbReference>
<keyword evidence="3 10" id="KW-0690">Ribosome biogenesis</keyword>
<keyword evidence="6 10" id="KW-0547">Nucleotide-binding</keyword>
<sequence length="176" mass="20689">MERRPRISPNILITGTPGVGKSTICKILSERTKYTWREVSKLAEEFNCLDEYDPEYHCPVLNDDKMLDIMESMMEKGGNIVDYHGSEFFPERWFDGVFVIRTNNTILYDRLVARGYSGKKLEDNIQCEIFEVLLEEAQNSYKPEIVKELQNDTQEQLLANVENIIEWIEKWKEDNL</sequence>
<dbReference type="FunCoup" id="A0A0N1IBG2">
    <property type="interactions" value="1683"/>
</dbReference>
<keyword evidence="5 10" id="KW-0808">Transferase</keyword>
<dbReference type="GO" id="GO:0006364">
    <property type="term" value="P:rRNA processing"/>
    <property type="evidence" value="ECO:0007669"/>
    <property type="project" value="UniProtKB-KW"/>
</dbReference>
<dbReference type="PANTHER" id="PTHR12595">
    <property type="entry name" value="POS9-ACTIVATING FACTOR FAP7-RELATED"/>
    <property type="match status" value="1"/>
</dbReference>
<dbReference type="GO" id="GO:0005524">
    <property type="term" value="F:ATP binding"/>
    <property type="evidence" value="ECO:0007669"/>
    <property type="project" value="UniProtKB-KW"/>
</dbReference>
<evidence type="ECO:0000256" key="10">
    <source>
        <dbReference type="HAMAP-Rule" id="MF_03173"/>
    </source>
</evidence>
<keyword evidence="4 10" id="KW-0698">rRNA processing</keyword>
<dbReference type="Gene3D" id="3.40.50.300">
    <property type="entry name" value="P-loop containing nucleotide triphosphate hydrolases"/>
    <property type="match status" value="1"/>
</dbReference>
<evidence type="ECO:0000256" key="7">
    <source>
        <dbReference type="ARBA" id="ARBA00022777"/>
    </source>
</evidence>
<dbReference type="Proteomes" id="UP000053240">
    <property type="component" value="Unassembled WGS sequence"/>
</dbReference>
<dbReference type="OrthoDB" id="10251185at2759"/>
<comment type="subcellular location">
    <subcellularLocation>
        <location evidence="10">Cytoplasm</location>
    </subcellularLocation>
    <subcellularLocation>
        <location evidence="10">Nucleus</location>
    </subcellularLocation>
</comment>
<feature type="region of interest" description="NMPbind" evidence="10">
    <location>
        <begin position="38"/>
        <end position="61"/>
    </location>
</feature>
<keyword evidence="7 10" id="KW-0418">Kinase</keyword>
<feature type="binding site" evidence="10">
    <location>
        <position position="18"/>
    </location>
    <ligand>
        <name>ATP</name>
        <dbReference type="ChEBI" id="CHEBI:30616"/>
    </ligand>
</feature>
<comment type="subunit">
    <text evidence="10">Monomer and homodimer. Interacts with small ribosomal subunit protein uS11. Not a structural component of 43S pre-ribosomes, but transiently interacts with them by binding to uS11.</text>
</comment>
<dbReference type="KEGG" id="pmac:106719028"/>
<dbReference type="InterPro" id="IPR020618">
    <property type="entry name" value="Adenyl_kinase_AK6"/>
</dbReference>
<evidence type="ECO:0000256" key="8">
    <source>
        <dbReference type="ARBA" id="ARBA00022840"/>
    </source>
</evidence>
<feature type="region of interest" description="LID" evidence="10">
    <location>
        <begin position="113"/>
        <end position="123"/>
    </location>
</feature>
<organism evidence="11 12">
    <name type="scientific">Papilio machaon</name>
    <name type="common">Old World swallowtail butterfly</name>
    <dbReference type="NCBI Taxonomy" id="76193"/>
    <lineage>
        <taxon>Eukaryota</taxon>
        <taxon>Metazoa</taxon>
        <taxon>Ecdysozoa</taxon>
        <taxon>Arthropoda</taxon>
        <taxon>Hexapoda</taxon>
        <taxon>Insecta</taxon>
        <taxon>Pterygota</taxon>
        <taxon>Neoptera</taxon>
        <taxon>Endopterygota</taxon>
        <taxon>Lepidoptera</taxon>
        <taxon>Glossata</taxon>
        <taxon>Ditrysia</taxon>
        <taxon>Papilionoidea</taxon>
        <taxon>Papilionidae</taxon>
        <taxon>Papilioninae</taxon>
        <taxon>Papilio</taxon>
    </lineage>
</organism>
<dbReference type="Pfam" id="PF13238">
    <property type="entry name" value="AAA_18"/>
    <property type="match status" value="1"/>
</dbReference>
<dbReference type="GO" id="GO:0004017">
    <property type="term" value="F:AMP kinase activity"/>
    <property type="evidence" value="ECO:0007669"/>
    <property type="project" value="UniProtKB-UniRule"/>
</dbReference>
<dbReference type="FunFam" id="3.40.50.300:FF:000372">
    <property type="entry name" value="Adenylate kinase isoenzyme 6 homolog"/>
    <property type="match status" value="1"/>
</dbReference>
<feature type="binding site" evidence="10">
    <location>
        <position position="20"/>
    </location>
    <ligand>
        <name>ATP</name>
        <dbReference type="ChEBI" id="CHEBI:30616"/>
    </ligand>
</feature>
<evidence type="ECO:0000256" key="6">
    <source>
        <dbReference type="ARBA" id="ARBA00022741"/>
    </source>
</evidence>
<evidence type="ECO:0000256" key="3">
    <source>
        <dbReference type="ARBA" id="ARBA00022517"/>
    </source>
</evidence>
<comment type="catalytic activity">
    <reaction evidence="1 10">
        <text>AMP + ATP = 2 ADP</text>
        <dbReference type="Rhea" id="RHEA:12973"/>
        <dbReference type="ChEBI" id="CHEBI:30616"/>
        <dbReference type="ChEBI" id="CHEBI:456215"/>
        <dbReference type="ChEBI" id="CHEBI:456216"/>
        <dbReference type="EC" id="2.7.4.3"/>
    </reaction>
</comment>
<keyword evidence="8 10" id="KW-0067">ATP-binding</keyword>
<keyword evidence="9 10" id="KW-0539">Nucleus</keyword>
<dbReference type="STRING" id="76193.A0A0N1IBG2"/>
<comment type="caution">
    <text evidence="10">Lacks conserved residue(s) required for the propagation of feature annotation.</text>
</comment>
<dbReference type="EC" id="2.7.4.3" evidence="10"/>
<name>A0A0N1IBG2_PAPMA</name>
<dbReference type="SUPFAM" id="SSF52540">
    <property type="entry name" value="P-loop containing nucleoside triphosphate hydrolases"/>
    <property type="match status" value="1"/>
</dbReference>
<evidence type="ECO:0000313" key="12">
    <source>
        <dbReference type="Proteomes" id="UP000053240"/>
    </source>
</evidence>